<dbReference type="InParanoid" id="Q2H1A8"/>
<dbReference type="Proteomes" id="UP000001056">
    <property type="component" value="Unassembled WGS sequence"/>
</dbReference>
<dbReference type="EMBL" id="CH408032">
    <property type="protein sequence ID" value="EAQ87819.1"/>
    <property type="molecule type" value="Genomic_DNA"/>
</dbReference>
<evidence type="ECO:0000256" key="1">
    <source>
        <dbReference type="SAM" id="MobiDB-lite"/>
    </source>
</evidence>
<dbReference type="GeneID" id="4392245"/>
<reference evidence="3" key="1">
    <citation type="journal article" date="2015" name="Genome Announc.">
        <title>Draft genome sequence of the cellulolytic fungus Chaetomium globosum.</title>
        <authorList>
            <person name="Cuomo C.A."/>
            <person name="Untereiner W.A."/>
            <person name="Ma L.-J."/>
            <person name="Grabherr M."/>
            <person name="Birren B.W."/>
        </authorList>
    </citation>
    <scope>NUCLEOTIDE SEQUENCE [LARGE SCALE GENOMIC DNA]</scope>
    <source>
        <strain evidence="3">ATCC 6205 / CBS 148.51 / DSM 1962 / NBRC 6347 / NRRL 1970</strain>
    </source>
</reference>
<organism evidence="2 3">
    <name type="scientific">Chaetomium globosum (strain ATCC 6205 / CBS 148.51 / DSM 1962 / NBRC 6347 / NRRL 1970)</name>
    <name type="common">Soil fungus</name>
    <dbReference type="NCBI Taxonomy" id="306901"/>
    <lineage>
        <taxon>Eukaryota</taxon>
        <taxon>Fungi</taxon>
        <taxon>Dikarya</taxon>
        <taxon>Ascomycota</taxon>
        <taxon>Pezizomycotina</taxon>
        <taxon>Sordariomycetes</taxon>
        <taxon>Sordariomycetidae</taxon>
        <taxon>Sordariales</taxon>
        <taxon>Chaetomiaceae</taxon>
        <taxon>Chaetomium</taxon>
    </lineage>
</organism>
<evidence type="ECO:0000313" key="2">
    <source>
        <dbReference type="EMBL" id="EAQ87819.1"/>
    </source>
</evidence>
<dbReference type="VEuPathDB" id="FungiDB:CHGG_04438"/>
<keyword evidence="3" id="KW-1185">Reference proteome</keyword>
<feature type="compositionally biased region" description="Polar residues" evidence="1">
    <location>
        <begin position="117"/>
        <end position="134"/>
    </location>
</feature>
<evidence type="ECO:0000313" key="3">
    <source>
        <dbReference type="Proteomes" id="UP000001056"/>
    </source>
</evidence>
<dbReference type="HOGENOM" id="CLU_1415004_0_0_1"/>
<gene>
    <name evidence="2" type="ORF">CHGG_04438</name>
</gene>
<dbReference type="AlphaFoldDB" id="Q2H1A8"/>
<accession>Q2H1A8</accession>
<sequence>MNLAARRSLDARRIQRWSRGRRREHVVEDGRWKGKKGKRTECVCGAAIKWPGRVARGWVTACTEFGMGAGDGSQTLHYTHVPPSEKGWGSSGISGRNLLTITLRLIDVSIKVSHSIKSGQPRWSQPQLTATATRKATRDSPFTPREPAEGGDASHWLRSPAPQATVILDSSQIQIRVMILWFSDGHHSARAR</sequence>
<name>Q2H1A8_CHAGB</name>
<protein>
    <submittedName>
        <fullName evidence="2">Uncharacterized protein</fullName>
    </submittedName>
</protein>
<dbReference type="RefSeq" id="XP_001223652.1">
    <property type="nucleotide sequence ID" value="XM_001223651.1"/>
</dbReference>
<proteinExistence type="predicted"/>
<feature type="region of interest" description="Disordered" evidence="1">
    <location>
        <begin position="117"/>
        <end position="157"/>
    </location>
</feature>